<dbReference type="InterPro" id="IPR036390">
    <property type="entry name" value="WH_DNA-bd_sf"/>
</dbReference>
<feature type="domain" description="Ribonuclease R winged-helix" evidence="2">
    <location>
        <begin position="8"/>
        <end position="72"/>
    </location>
</feature>
<evidence type="ECO:0000313" key="4">
    <source>
        <dbReference type="Proteomes" id="UP000179242"/>
    </source>
</evidence>
<evidence type="ECO:0000259" key="2">
    <source>
        <dbReference type="Pfam" id="PF08461"/>
    </source>
</evidence>
<dbReference type="AlphaFoldDB" id="A0A1F4U7M6"/>
<feature type="domain" description="NrpR regulatory" evidence="1">
    <location>
        <begin position="81"/>
        <end position="319"/>
    </location>
</feature>
<dbReference type="Gene3D" id="1.10.10.10">
    <property type="entry name" value="Winged helix-like DNA-binding domain superfamily/Winged helix DNA-binding domain"/>
    <property type="match status" value="1"/>
</dbReference>
<dbReference type="Proteomes" id="UP000179242">
    <property type="component" value="Unassembled WGS sequence"/>
</dbReference>
<dbReference type="InterPro" id="IPR038982">
    <property type="entry name" value="NrpR"/>
</dbReference>
<dbReference type="SUPFAM" id="SSF46785">
    <property type="entry name" value="Winged helix' DNA-binding domain"/>
    <property type="match status" value="1"/>
</dbReference>
<evidence type="ECO:0008006" key="5">
    <source>
        <dbReference type="Google" id="ProtNLM"/>
    </source>
</evidence>
<dbReference type="PANTHER" id="PTHR41964:SF1">
    <property type="entry name" value="GLOBAL NITROGEN REGULATOR NRPR"/>
    <property type="match status" value="1"/>
</dbReference>
<dbReference type="Pfam" id="PF01995">
    <property type="entry name" value="NRD1_2"/>
    <property type="match status" value="1"/>
</dbReference>
<gene>
    <name evidence="3" type="ORF">A2438_01570</name>
</gene>
<sequence length="325" mass="35516">MVERKINAILKIISQSKEPVGSKEISDKLKELGIDLSERTVRYHMQMLDEKGLTEGKWKEGRIITEKGVEELGNSFVSEKVGFVSSRMDSMAYQMDFDLDKKKGKVILNVSFIPKDKFQMAKQTLAQVFDNELSAGQMVLVAQEGESIGSVQVPGGKIGFGTLCAVNLNGILLKNSIPVESKFGGILEIKDNKPLRFTDLISYSGSTLDPLEIFIKSRMTDIRGVINTGSGKVMAGFREIPAVSKERAEEILKKAREVGLASPWIIGKPGQPLLGVPVATERVGLVFLGGLNPIAAVEEVGIKTESKALTALVDFKLLKSFWDVG</sequence>
<dbReference type="Gene3D" id="3.30.70.1360">
    <property type="entry name" value="mj0159-like"/>
    <property type="match status" value="1"/>
</dbReference>
<dbReference type="InterPro" id="IPR002846">
    <property type="entry name" value="NRD"/>
</dbReference>
<organism evidence="3 4">
    <name type="scientific">candidate division WOR-1 bacterium RIFOXYC2_FULL_46_14</name>
    <dbReference type="NCBI Taxonomy" id="1802587"/>
    <lineage>
        <taxon>Bacteria</taxon>
        <taxon>Bacillati</taxon>
        <taxon>Saganbacteria</taxon>
    </lineage>
</organism>
<dbReference type="InterPro" id="IPR036388">
    <property type="entry name" value="WH-like_DNA-bd_sf"/>
</dbReference>
<name>A0A1F4U7M6_UNCSA</name>
<dbReference type="InterPro" id="IPR036984">
    <property type="entry name" value="NrpR_dom_sf"/>
</dbReference>
<dbReference type="EMBL" id="MEUJ01000002">
    <property type="protein sequence ID" value="OGC40958.1"/>
    <property type="molecule type" value="Genomic_DNA"/>
</dbReference>
<dbReference type="InterPro" id="IPR013668">
    <property type="entry name" value="RNase_R_HTH_12"/>
</dbReference>
<comment type="caution">
    <text evidence="3">The sequence shown here is derived from an EMBL/GenBank/DDBJ whole genome shotgun (WGS) entry which is preliminary data.</text>
</comment>
<dbReference type="Pfam" id="PF08461">
    <property type="entry name" value="WHD_RNase_R"/>
    <property type="match status" value="1"/>
</dbReference>
<accession>A0A1F4U7M6</accession>
<evidence type="ECO:0000313" key="3">
    <source>
        <dbReference type="EMBL" id="OGC40958.1"/>
    </source>
</evidence>
<evidence type="ECO:0000259" key="1">
    <source>
        <dbReference type="Pfam" id="PF01995"/>
    </source>
</evidence>
<proteinExistence type="predicted"/>
<reference evidence="3 4" key="1">
    <citation type="journal article" date="2016" name="Nat. Commun.">
        <title>Thousands of microbial genomes shed light on interconnected biogeochemical processes in an aquifer system.</title>
        <authorList>
            <person name="Anantharaman K."/>
            <person name="Brown C.T."/>
            <person name="Hug L.A."/>
            <person name="Sharon I."/>
            <person name="Castelle C.J."/>
            <person name="Probst A.J."/>
            <person name="Thomas B.C."/>
            <person name="Singh A."/>
            <person name="Wilkins M.J."/>
            <person name="Karaoz U."/>
            <person name="Brodie E.L."/>
            <person name="Williams K.H."/>
            <person name="Hubbard S.S."/>
            <person name="Banfield J.F."/>
        </authorList>
    </citation>
    <scope>NUCLEOTIDE SEQUENCE [LARGE SCALE GENOMIC DNA]</scope>
</reference>
<protein>
    <recommendedName>
        <fullName evidence="5">NrpR transcriptional repressor</fullName>
    </recommendedName>
</protein>
<dbReference type="PANTHER" id="PTHR41964">
    <property type="entry name" value="GLOBAL NITROGEN REGULATOR NRPR"/>
    <property type="match status" value="1"/>
</dbReference>